<dbReference type="AlphaFoldDB" id="A0A371GAR6"/>
<proteinExistence type="predicted"/>
<accession>A0A371GAR6</accession>
<evidence type="ECO:0000313" key="1">
    <source>
        <dbReference type="EMBL" id="RDX87648.1"/>
    </source>
</evidence>
<sequence length="169" mass="20293">MILRKKLKVSQKVLLFNFRFKLITSKLRSKWDGPFVIIEIKNEVTSKIFKVESNMEVQQVNTQEDGPYHESPIMVENHVDEVQQMRVDSIWLNKNHYRRVDELKRSYEWLIIQLMTCIDDPAYQIFDGDFHGRLRILSSYVFYHEFYYESGKAPRMQHKGEGDTKSWII</sequence>
<dbReference type="EMBL" id="QJKJ01006163">
    <property type="protein sequence ID" value="RDX87648.1"/>
    <property type="molecule type" value="Genomic_DNA"/>
</dbReference>
<feature type="non-terminal residue" evidence="1">
    <location>
        <position position="1"/>
    </location>
</feature>
<gene>
    <name evidence="1" type="ORF">CR513_30846</name>
</gene>
<evidence type="ECO:0000313" key="2">
    <source>
        <dbReference type="Proteomes" id="UP000257109"/>
    </source>
</evidence>
<comment type="caution">
    <text evidence="1">The sequence shown here is derived from an EMBL/GenBank/DDBJ whole genome shotgun (WGS) entry which is preliminary data.</text>
</comment>
<dbReference type="Proteomes" id="UP000257109">
    <property type="component" value="Unassembled WGS sequence"/>
</dbReference>
<organism evidence="1 2">
    <name type="scientific">Mucuna pruriens</name>
    <name type="common">Velvet bean</name>
    <name type="synonym">Dolichos pruriens</name>
    <dbReference type="NCBI Taxonomy" id="157652"/>
    <lineage>
        <taxon>Eukaryota</taxon>
        <taxon>Viridiplantae</taxon>
        <taxon>Streptophyta</taxon>
        <taxon>Embryophyta</taxon>
        <taxon>Tracheophyta</taxon>
        <taxon>Spermatophyta</taxon>
        <taxon>Magnoliopsida</taxon>
        <taxon>eudicotyledons</taxon>
        <taxon>Gunneridae</taxon>
        <taxon>Pentapetalae</taxon>
        <taxon>rosids</taxon>
        <taxon>fabids</taxon>
        <taxon>Fabales</taxon>
        <taxon>Fabaceae</taxon>
        <taxon>Papilionoideae</taxon>
        <taxon>50 kb inversion clade</taxon>
        <taxon>NPAAA clade</taxon>
        <taxon>indigoferoid/millettioid clade</taxon>
        <taxon>Phaseoleae</taxon>
        <taxon>Mucuna</taxon>
    </lineage>
</organism>
<dbReference type="OrthoDB" id="1723222at2759"/>
<keyword evidence="2" id="KW-1185">Reference proteome</keyword>
<reference evidence="1" key="1">
    <citation type="submission" date="2018-05" db="EMBL/GenBank/DDBJ databases">
        <title>Draft genome of Mucuna pruriens seed.</title>
        <authorList>
            <person name="Nnadi N.E."/>
            <person name="Vos R."/>
            <person name="Hasami M.H."/>
            <person name="Devisetty U.K."/>
            <person name="Aguiy J.C."/>
        </authorList>
    </citation>
    <scope>NUCLEOTIDE SEQUENCE [LARGE SCALE GENOMIC DNA]</scope>
    <source>
        <strain evidence="1">JCA_2017</strain>
    </source>
</reference>
<name>A0A371GAR6_MUCPR</name>
<protein>
    <submittedName>
        <fullName evidence="1">Uncharacterized protein</fullName>
    </submittedName>
</protein>